<reference evidence="2" key="1">
    <citation type="submission" date="2013-05" db="EMBL/GenBank/DDBJ databases">
        <title>Genome assembly of Cystobacter fuscus DSM 2262.</title>
        <authorList>
            <person name="Sharma G."/>
            <person name="Khatri I."/>
            <person name="Kaur C."/>
            <person name="Mayilraj S."/>
            <person name="Subramanian S."/>
        </authorList>
    </citation>
    <scope>NUCLEOTIDE SEQUENCE [LARGE SCALE GENOMIC DNA]</scope>
    <source>
        <strain evidence="2">DSM 2262</strain>
    </source>
</reference>
<feature type="region of interest" description="Disordered" evidence="1">
    <location>
        <begin position="209"/>
        <end position="233"/>
    </location>
</feature>
<accession>S9PKH9</accession>
<gene>
    <name evidence="2" type="ORF">D187_000172</name>
</gene>
<dbReference type="EMBL" id="ANAH02000001">
    <property type="protein sequence ID" value="EPX64750.1"/>
    <property type="molecule type" value="Genomic_DNA"/>
</dbReference>
<keyword evidence="3" id="KW-1185">Reference proteome</keyword>
<dbReference type="AlphaFoldDB" id="S9PKH9"/>
<dbReference type="Proteomes" id="UP000011682">
    <property type="component" value="Unassembled WGS sequence"/>
</dbReference>
<name>S9PKH9_CYSF2</name>
<dbReference type="SUPFAM" id="SSF101898">
    <property type="entry name" value="NHL repeat"/>
    <property type="match status" value="1"/>
</dbReference>
<protein>
    <submittedName>
        <fullName evidence="2">Uncharacterized protein</fullName>
    </submittedName>
</protein>
<evidence type="ECO:0000313" key="2">
    <source>
        <dbReference type="EMBL" id="EPX64750.1"/>
    </source>
</evidence>
<dbReference type="InterPro" id="IPR015943">
    <property type="entry name" value="WD40/YVTN_repeat-like_dom_sf"/>
</dbReference>
<sequence>MRGKEPGIATEAFQLFKGGQDMKAGWRWAAAVVATGAVWTGCTQEPNKRDVSEQNNPGLDSPKPGTPQDGPPTAPPAPVPDTPAPVPDTPTPVPDTPPTPTTPPPPPEAAIDFPTVPGWTFYGTQHGGPRRIYGVSADEGGNVWVAGGEDGLFVLRPGATTFQRFTLEHGLRPYGYMPDGSAPMGEKYLKVISVAGGPADTVFVGYEGRPGKGDEHCENNWDGSRPDPSRYKSGDADKVTLRADGSLAVVHYDIFSGPGIVAAEMRGREKLCSILRIAYDKNTQSVWFGGNHGFARGDANYQGDPTCNGQLNCSGVMEHVHPAINAYPDILLTDAYYGVSVHSSGDVLFGGANRSTRFLYGTTGNDYWEAQSRTEDSPYVSNRIDIWPDLVGEGSTPKPAERDDDNVSAMSVVGDTVWVSSFTKGLARMNVNGGDVQHVPLGEKALSAVEARTADGSVWVGARWLGLVYRLQGGAVKTYSCSEFGRRLCSSRVSDIKADGHRVLVAFLGSDENHVPGALGIYTGH</sequence>
<proteinExistence type="predicted"/>
<feature type="region of interest" description="Disordered" evidence="1">
    <location>
        <begin position="40"/>
        <end position="118"/>
    </location>
</feature>
<organism evidence="2 3">
    <name type="scientific">Cystobacter fuscus (strain ATCC 25194 / DSM 2262 / NBRC 100088 / M29)</name>
    <dbReference type="NCBI Taxonomy" id="1242864"/>
    <lineage>
        <taxon>Bacteria</taxon>
        <taxon>Pseudomonadati</taxon>
        <taxon>Myxococcota</taxon>
        <taxon>Myxococcia</taxon>
        <taxon>Myxococcales</taxon>
        <taxon>Cystobacterineae</taxon>
        <taxon>Archangiaceae</taxon>
        <taxon>Cystobacter</taxon>
    </lineage>
</organism>
<dbReference type="Gene3D" id="2.130.10.10">
    <property type="entry name" value="YVTN repeat-like/Quinoprotein amine dehydrogenase"/>
    <property type="match status" value="1"/>
</dbReference>
<dbReference type="RefSeq" id="WP_002629626.1">
    <property type="nucleotide sequence ID" value="NZ_ANAH02000001.1"/>
</dbReference>
<evidence type="ECO:0000313" key="3">
    <source>
        <dbReference type="Proteomes" id="UP000011682"/>
    </source>
</evidence>
<evidence type="ECO:0000256" key="1">
    <source>
        <dbReference type="SAM" id="MobiDB-lite"/>
    </source>
</evidence>
<comment type="caution">
    <text evidence="2">The sequence shown here is derived from an EMBL/GenBank/DDBJ whole genome shotgun (WGS) entry which is preliminary data.</text>
</comment>
<feature type="compositionally biased region" description="Pro residues" evidence="1">
    <location>
        <begin position="69"/>
        <end position="108"/>
    </location>
</feature>